<keyword evidence="4" id="KW-1199">Hemostasis impairing toxin</keyword>
<accession>A0A2H1VRZ3</accession>
<feature type="signal peptide" evidence="7">
    <location>
        <begin position="1"/>
        <end position="22"/>
    </location>
</feature>
<keyword evidence="7" id="KW-0732">Signal</keyword>
<evidence type="ECO:0000256" key="2">
    <source>
        <dbReference type="ARBA" id="ARBA00022656"/>
    </source>
</evidence>
<comment type="function">
    <text evidence="5">Fibrinolytic activity; shows preferential cleavage of Arg-Gly bonds in all three fibrinogen chains. Contact with the caterpillars causes severe bleeding, due the anticoagulant effect of the protein.</text>
</comment>
<evidence type="ECO:0000313" key="9">
    <source>
        <dbReference type="EMBL" id="SOQ43589.1"/>
    </source>
</evidence>
<evidence type="ECO:0000256" key="4">
    <source>
        <dbReference type="ARBA" id="ARBA00023240"/>
    </source>
</evidence>
<protein>
    <submittedName>
        <fullName evidence="9">SFRICE_001305</fullName>
    </submittedName>
</protein>
<gene>
    <name evidence="9" type="ORF">SFRICE_001305</name>
</gene>
<evidence type="ECO:0000259" key="8">
    <source>
        <dbReference type="PROSITE" id="PS50240"/>
    </source>
</evidence>
<feature type="chain" id="PRO_5013803097" evidence="7">
    <location>
        <begin position="23"/>
        <end position="561"/>
    </location>
</feature>
<evidence type="ECO:0000256" key="1">
    <source>
        <dbReference type="ARBA" id="ARBA00004239"/>
    </source>
</evidence>
<dbReference type="PRINTS" id="PR00722">
    <property type="entry name" value="CHYMOTRYPSIN"/>
</dbReference>
<evidence type="ECO:0000256" key="6">
    <source>
        <dbReference type="ARBA" id="ARBA00084094"/>
    </source>
</evidence>
<dbReference type="PANTHER" id="PTHR24260:SF147">
    <property type="entry name" value="EG:BACR7A4.3 PROTEIN-RELATED"/>
    <property type="match status" value="1"/>
</dbReference>
<dbReference type="InterPro" id="IPR043504">
    <property type="entry name" value="Peptidase_S1_PA_chymotrypsin"/>
</dbReference>
<reference evidence="9" key="1">
    <citation type="submission" date="2016-07" db="EMBL/GenBank/DDBJ databases">
        <authorList>
            <person name="Bretaudeau A."/>
        </authorList>
    </citation>
    <scope>NUCLEOTIDE SEQUENCE</scope>
    <source>
        <strain evidence="9">Rice</strain>
        <tissue evidence="9">Whole body</tissue>
    </source>
</reference>
<dbReference type="Gene3D" id="2.40.10.10">
    <property type="entry name" value="Trypsin-like serine proteases"/>
    <property type="match status" value="1"/>
</dbReference>
<comment type="subcellular location">
    <subcellularLocation>
        <location evidence="1">Secreted</location>
        <location evidence="1">Extracellular space</location>
    </subcellularLocation>
</comment>
<dbReference type="CDD" id="cd00190">
    <property type="entry name" value="Tryp_SPc"/>
    <property type="match status" value="1"/>
</dbReference>
<evidence type="ECO:0000256" key="3">
    <source>
        <dbReference type="ARBA" id="ARBA00023157"/>
    </source>
</evidence>
<keyword evidence="2" id="KW-0800">Toxin</keyword>
<dbReference type="PANTHER" id="PTHR24260">
    <property type="match status" value="1"/>
</dbReference>
<organism evidence="9">
    <name type="scientific">Spodoptera frugiperda</name>
    <name type="common">Fall armyworm</name>
    <dbReference type="NCBI Taxonomy" id="7108"/>
    <lineage>
        <taxon>Eukaryota</taxon>
        <taxon>Metazoa</taxon>
        <taxon>Ecdysozoa</taxon>
        <taxon>Arthropoda</taxon>
        <taxon>Hexapoda</taxon>
        <taxon>Insecta</taxon>
        <taxon>Pterygota</taxon>
        <taxon>Neoptera</taxon>
        <taxon>Endopterygota</taxon>
        <taxon>Lepidoptera</taxon>
        <taxon>Glossata</taxon>
        <taxon>Ditrysia</taxon>
        <taxon>Noctuoidea</taxon>
        <taxon>Noctuidae</taxon>
        <taxon>Amphipyrinae</taxon>
        <taxon>Spodoptera</taxon>
    </lineage>
</organism>
<dbReference type="InterPro" id="IPR001314">
    <property type="entry name" value="Peptidase_S1A"/>
</dbReference>
<keyword evidence="6" id="KW-1205">Fibrinolytic toxin</keyword>
<sequence length="561" mass="63444">MKVTSIEINLNLLLNISLGAGAVSVVGMRARCIVDKIYQGTCVRLFKCGSAVLTYLYRNAGFENDTSLPPLPELCSHRSEEPVVCCTDCVLSTNDEFEGRIGSGIPPTTAAAYIQGVGRCTFWDPSQQDGFKSLENVIRPNHAYSLLYATNYALRPTRYKLRATTYALQTTRYNPRATNYALEPTRYKLRATTHALQTTRYDPRATNYALQPTRYNLHATTHALQATRYKLRASNYMLQPTRYKLRATNYALQTTCYDLCATNCALQTMRYDLQCLDYFHKLPYPCRGKGLVSIEKQWVEATRCHDSVLRVNVSATEPKPLQWNFPHQARLGYGDDLSSVQWLCEGTVISERFILTSAHCTNAGVFGTIAFASLGLQNNKEPPEYWNTHKIKKVIIHPSYNEPSWYHDIALLETETEIMFDSQILPACLDVDVHDKSVAETAGKRTQAIDNNISETSDMQPILFNELDTIDCILAYKRANNLMHGFDSKLQMCYGRQNVSEETCKRFSGSPLQIDQSRCQYTVVGVTAHTGTCGRPDVPEIFTNVRHYLPWIESIVWPGED</sequence>
<dbReference type="SUPFAM" id="SSF50494">
    <property type="entry name" value="Trypsin-like serine proteases"/>
    <property type="match status" value="1"/>
</dbReference>
<dbReference type="GO" id="GO:0005576">
    <property type="term" value="C:extracellular region"/>
    <property type="evidence" value="ECO:0007669"/>
    <property type="project" value="UniProtKB-SubCell"/>
</dbReference>
<dbReference type="InterPro" id="IPR001254">
    <property type="entry name" value="Trypsin_dom"/>
</dbReference>
<dbReference type="Pfam" id="PF00089">
    <property type="entry name" value="Trypsin"/>
    <property type="match status" value="1"/>
</dbReference>
<evidence type="ECO:0000256" key="5">
    <source>
        <dbReference type="ARBA" id="ARBA00055534"/>
    </source>
</evidence>
<keyword evidence="3" id="KW-1015">Disulfide bond</keyword>
<evidence type="ECO:0000256" key="7">
    <source>
        <dbReference type="SAM" id="SignalP"/>
    </source>
</evidence>
<dbReference type="PROSITE" id="PS50240">
    <property type="entry name" value="TRYPSIN_DOM"/>
    <property type="match status" value="1"/>
</dbReference>
<feature type="domain" description="Peptidase S1" evidence="8">
    <location>
        <begin position="312"/>
        <end position="557"/>
    </location>
</feature>
<dbReference type="InterPro" id="IPR009003">
    <property type="entry name" value="Peptidase_S1_PA"/>
</dbReference>
<dbReference type="InterPro" id="IPR051333">
    <property type="entry name" value="CLIP_Serine_Protease"/>
</dbReference>
<dbReference type="GO" id="GO:0004252">
    <property type="term" value="F:serine-type endopeptidase activity"/>
    <property type="evidence" value="ECO:0007669"/>
    <property type="project" value="InterPro"/>
</dbReference>
<dbReference type="AlphaFoldDB" id="A0A2H1VRZ3"/>
<dbReference type="SMART" id="SM00020">
    <property type="entry name" value="Tryp_SPc"/>
    <property type="match status" value="1"/>
</dbReference>
<dbReference type="FunFam" id="2.40.10.10:FF:000068">
    <property type="entry name" value="transmembrane protease serine 2"/>
    <property type="match status" value="1"/>
</dbReference>
<dbReference type="GO" id="GO:0006508">
    <property type="term" value="P:proteolysis"/>
    <property type="evidence" value="ECO:0007669"/>
    <property type="project" value="InterPro"/>
</dbReference>
<dbReference type="GO" id="GO:0090729">
    <property type="term" value="F:toxin activity"/>
    <property type="evidence" value="ECO:0007669"/>
    <property type="project" value="UniProtKB-KW"/>
</dbReference>
<name>A0A2H1VRZ3_SPOFR</name>
<proteinExistence type="predicted"/>
<dbReference type="EMBL" id="ODYU01004086">
    <property type="protein sequence ID" value="SOQ43589.1"/>
    <property type="molecule type" value="Genomic_DNA"/>
</dbReference>